<dbReference type="Proteomes" id="UP000199337">
    <property type="component" value="Unassembled WGS sequence"/>
</dbReference>
<dbReference type="EMBL" id="FOOX01000021">
    <property type="protein sequence ID" value="SFH25657.1"/>
    <property type="molecule type" value="Genomic_DNA"/>
</dbReference>
<reference evidence="3" key="1">
    <citation type="submission" date="2016-10" db="EMBL/GenBank/DDBJ databases">
        <authorList>
            <person name="Varghese N."/>
            <person name="Submissions S."/>
        </authorList>
    </citation>
    <scope>NUCLEOTIDE SEQUENCE [LARGE SCALE GENOMIC DNA]</scope>
    <source>
        <strain evidence="3">DSM 17038</strain>
    </source>
</reference>
<sequence>MVEVADVFRNYGQAYRKEHSLPYHTHKVINAIQSCRTAVLGGHKDKCNACGHIRVSYNSCRNGIALNVRDQHGKSG</sequence>
<keyword evidence="3" id="KW-1185">Reference proteome</keyword>
<protein>
    <submittedName>
        <fullName evidence="2">Transposase zinc-binding domain-containing protein</fullName>
    </submittedName>
</protein>
<evidence type="ECO:0000313" key="3">
    <source>
        <dbReference type="Proteomes" id="UP000199337"/>
    </source>
</evidence>
<dbReference type="AlphaFoldDB" id="A0A1I2YJF5"/>
<feature type="domain" description="Transposase zinc-binding" evidence="1">
    <location>
        <begin position="7"/>
        <end position="62"/>
    </location>
</feature>
<dbReference type="Pfam" id="PF14319">
    <property type="entry name" value="Zn_Tnp_IS91"/>
    <property type="match status" value="1"/>
</dbReference>
<organism evidence="2 3">
    <name type="scientific">Desulfotruncus arcticus DSM 17038</name>
    <dbReference type="NCBI Taxonomy" id="1121424"/>
    <lineage>
        <taxon>Bacteria</taxon>
        <taxon>Bacillati</taxon>
        <taxon>Bacillota</taxon>
        <taxon>Clostridia</taxon>
        <taxon>Eubacteriales</taxon>
        <taxon>Desulfallaceae</taxon>
        <taxon>Desulfotruncus</taxon>
    </lineage>
</organism>
<gene>
    <name evidence="2" type="ORF">SAMN05660649_04459</name>
</gene>
<evidence type="ECO:0000259" key="1">
    <source>
        <dbReference type="Pfam" id="PF14319"/>
    </source>
</evidence>
<evidence type="ECO:0000313" key="2">
    <source>
        <dbReference type="EMBL" id="SFH25657.1"/>
    </source>
</evidence>
<accession>A0A1I2YJF5</accession>
<dbReference type="STRING" id="341036.SAMN05660649_04459"/>
<dbReference type="InterPro" id="IPR026889">
    <property type="entry name" value="Zn_Tnp"/>
</dbReference>
<name>A0A1I2YJF5_9FIRM</name>
<proteinExistence type="predicted"/>